<evidence type="ECO:0000313" key="2">
    <source>
        <dbReference type="Proteomes" id="UP000031668"/>
    </source>
</evidence>
<organism evidence="1 2">
    <name type="scientific">Thelohanellus kitauei</name>
    <name type="common">Myxosporean</name>
    <dbReference type="NCBI Taxonomy" id="669202"/>
    <lineage>
        <taxon>Eukaryota</taxon>
        <taxon>Metazoa</taxon>
        <taxon>Cnidaria</taxon>
        <taxon>Myxozoa</taxon>
        <taxon>Myxosporea</taxon>
        <taxon>Bivalvulida</taxon>
        <taxon>Platysporina</taxon>
        <taxon>Myxobolidae</taxon>
        <taxon>Thelohanellus</taxon>
    </lineage>
</organism>
<name>A0A0C2JSD2_THEKT</name>
<keyword evidence="2" id="KW-1185">Reference proteome</keyword>
<sequence length="131" mass="15566">MYIRKYCFFINFVPSNCYKAYPVEDCAFWQKKDYYNYNSYSKDCVKYKSFGHVSPDENISETAGKCRFECASLAKVKHEDPNHDDNRMSKKAFNRYVGGCESYIEEKGYPIPPLITRYAECEKYCLIYYDD</sequence>
<dbReference type="EMBL" id="JWZT01001267">
    <property type="protein sequence ID" value="KII72358.1"/>
    <property type="molecule type" value="Genomic_DNA"/>
</dbReference>
<accession>A0A0C2JSD2</accession>
<evidence type="ECO:0000313" key="1">
    <source>
        <dbReference type="EMBL" id="KII72358.1"/>
    </source>
</evidence>
<proteinExistence type="predicted"/>
<comment type="caution">
    <text evidence="1">The sequence shown here is derived from an EMBL/GenBank/DDBJ whole genome shotgun (WGS) entry which is preliminary data.</text>
</comment>
<dbReference type="OrthoDB" id="4473401at2759"/>
<reference evidence="1 2" key="1">
    <citation type="journal article" date="2014" name="Genome Biol. Evol.">
        <title>The genome of the myxosporean Thelohanellus kitauei shows adaptations to nutrient acquisition within its fish host.</title>
        <authorList>
            <person name="Yang Y."/>
            <person name="Xiong J."/>
            <person name="Zhou Z."/>
            <person name="Huo F."/>
            <person name="Miao W."/>
            <person name="Ran C."/>
            <person name="Liu Y."/>
            <person name="Zhang J."/>
            <person name="Feng J."/>
            <person name="Wang M."/>
            <person name="Wang M."/>
            <person name="Wang L."/>
            <person name="Yao B."/>
        </authorList>
    </citation>
    <scope>NUCLEOTIDE SEQUENCE [LARGE SCALE GENOMIC DNA]</scope>
    <source>
        <strain evidence="1">Wuqing</strain>
    </source>
</reference>
<dbReference type="AlphaFoldDB" id="A0A0C2JSD2"/>
<evidence type="ECO:0008006" key="3">
    <source>
        <dbReference type="Google" id="ProtNLM"/>
    </source>
</evidence>
<dbReference type="Proteomes" id="UP000031668">
    <property type="component" value="Unassembled WGS sequence"/>
</dbReference>
<gene>
    <name evidence="1" type="ORF">RF11_00267</name>
</gene>
<protein>
    <recommendedName>
        <fullName evidence="3">BPTI/Kunitz inhibitor domain-containing protein</fullName>
    </recommendedName>
</protein>